<dbReference type="SMART" id="SM00563">
    <property type="entry name" value="PlsC"/>
    <property type="match status" value="1"/>
</dbReference>
<proteinExistence type="inferred from homology"/>
<evidence type="ECO:0000256" key="7">
    <source>
        <dbReference type="RuleBase" id="RU361267"/>
    </source>
</evidence>
<evidence type="ECO:0000313" key="11">
    <source>
        <dbReference type="Proteomes" id="UP000483018"/>
    </source>
</evidence>
<evidence type="ECO:0000256" key="8">
    <source>
        <dbReference type="SAM" id="Phobius"/>
    </source>
</evidence>
<reference evidence="10 11" key="1">
    <citation type="submission" date="2019-12" db="EMBL/GenBank/DDBJ databases">
        <title>Defluviitalea raffinosedens, isolated from a biogas fermenter, genome sequencing and characterization.</title>
        <authorList>
            <person name="Rettenmaier R."/>
            <person name="Schneider M."/>
            <person name="Neuhaus K."/>
            <person name="Liebl W."/>
            <person name="Zverlov V."/>
        </authorList>
    </citation>
    <scope>NUCLEOTIDE SEQUENCE [LARGE SCALE GENOMIC DNA]</scope>
    <source>
        <strain evidence="10 11">249c-K6</strain>
    </source>
</reference>
<dbReference type="AlphaFoldDB" id="A0A7C8HIR9"/>
<dbReference type="RefSeq" id="WP_158739740.1">
    <property type="nucleotide sequence ID" value="NZ_JAFBEP010000001.1"/>
</dbReference>
<evidence type="ECO:0000256" key="3">
    <source>
        <dbReference type="ARBA" id="ARBA00022516"/>
    </source>
</evidence>
<evidence type="ECO:0000313" key="10">
    <source>
        <dbReference type="EMBL" id="KAE9635492.1"/>
    </source>
</evidence>
<keyword evidence="8" id="KW-0812">Transmembrane</keyword>
<dbReference type="EMBL" id="WSLF01000003">
    <property type="protein sequence ID" value="KAE9635492.1"/>
    <property type="molecule type" value="Genomic_DNA"/>
</dbReference>
<feature type="domain" description="Phospholipid/glycerol acyltransferase" evidence="9">
    <location>
        <begin position="74"/>
        <end position="188"/>
    </location>
</feature>
<dbReference type="EC" id="2.3.1.51" evidence="7"/>
<keyword evidence="11" id="KW-1185">Reference proteome</keyword>
<dbReference type="CDD" id="cd07989">
    <property type="entry name" value="LPLAT_AGPAT-like"/>
    <property type="match status" value="1"/>
</dbReference>
<keyword evidence="6 7" id="KW-0012">Acyltransferase</keyword>
<keyword evidence="3 7" id="KW-0444">Lipid biosynthesis</keyword>
<dbReference type="NCBIfam" id="TIGR00530">
    <property type="entry name" value="AGP_acyltrn"/>
    <property type="match status" value="1"/>
</dbReference>
<protein>
    <recommendedName>
        <fullName evidence="7">1-acyl-sn-glycerol-3-phosphate acyltransferase</fullName>
        <ecNumber evidence="7">2.3.1.51</ecNumber>
    </recommendedName>
</protein>
<feature type="transmembrane region" description="Helical" evidence="8">
    <location>
        <begin position="6"/>
        <end position="28"/>
    </location>
</feature>
<organism evidence="10 11">
    <name type="scientific">Defluviitalea raffinosedens</name>
    <dbReference type="NCBI Taxonomy" id="1450156"/>
    <lineage>
        <taxon>Bacteria</taxon>
        <taxon>Bacillati</taxon>
        <taxon>Bacillota</taxon>
        <taxon>Clostridia</taxon>
        <taxon>Lachnospirales</taxon>
        <taxon>Defluviitaleaceae</taxon>
        <taxon>Defluviitalea</taxon>
    </lineage>
</organism>
<evidence type="ECO:0000256" key="4">
    <source>
        <dbReference type="ARBA" id="ARBA00022679"/>
    </source>
</evidence>
<keyword evidence="8" id="KW-0472">Membrane</keyword>
<evidence type="ECO:0000259" key="9">
    <source>
        <dbReference type="SMART" id="SM00563"/>
    </source>
</evidence>
<dbReference type="InterPro" id="IPR004552">
    <property type="entry name" value="AGP_acyltrans"/>
</dbReference>
<dbReference type="GO" id="GO:0016020">
    <property type="term" value="C:membrane"/>
    <property type="evidence" value="ECO:0007669"/>
    <property type="project" value="InterPro"/>
</dbReference>
<keyword evidence="7" id="KW-1208">Phospholipid metabolism</keyword>
<keyword evidence="4 7" id="KW-0808">Transferase</keyword>
<comment type="caution">
    <text evidence="10">The sequence shown here is derived from an EMBL/GenBank/DDBJ whole genome shotgun (WGS) entry which is preliminary data.</text>
</comment>
<sequence>MLRTILWFIYFWLYQIIALFFLIKIYFLKKFGTPEKAKTYIHKVTHHWAKSMVRATGSKVCVKGLENVPNNGPVLFVSNHQGNFDIPILMGYIDKPKGFIAKIELSKLPLVSTWMKLIQCVFMDRKDLRQSLKAIDQGIEILKSGQSMVIFPEGTRSKGGPMGEFKKGSLRLAQKTNVPVVPIAISGSYKIMEERKGRITPAEVTVHIGKPILLHELPQDMAKNAIALVESTIKDLLNNNP</sequence>
<dbReference type="Proteomes" id="UP000483018">
    <property type="component" value="Unassembled WGS sequence"/>
</dbReference>
<evidence type="ECO:0000256" key="6">
    <source>
        <dbReference type="ARBA" id="ARBA00023315"/>
    </source>
</evidence>
<comment type="domain">
    <text evidence="7">The HXXXXD motif is essential for acyltransferase activity and may constitute the binding site for the phosphate moiety of the glycerol-3-phosphate.</text>
</comment>
<keyword evidence="8" id="KW-1133">Transmembrane helix</keyword>
<comment type="catalytic activity">
    <reaction evidence="7">
        <text>a 1-acyl-sn-glycero-3-phosphate + an acyl-CoA = a 1,2-diacyl-sn-glycero-3-phosphate + CoA</text>
        <dbReference type="Rhea" id="RHEA:19709"/>
        <dbReference type="ChEBI" id="CHEBI:57287"/>
        <dbReference type="ChEBI" id="CHEBI:57970"/>
        <dbReference type="ChEBI" id="CHEBI:58342"/>
        <dbReference type="ChEBI" id="CHEBI:58608"/>
        <dbReference type="EC" id="2.3.1.51"/>
    </reaction>
</comment>
<name>A0A7C8HIR9_9FIRM</name>
<keyword evidence="7" id="KW-0594">Phospholipid biosynthesis</keyword>
<accession>A0A7C8HIR9</accession>
<keyword evidence="5 7" id="KW-0443">Lipid metabolism</keyword>
<dbReference type="PANTHER" id="PTHR10434:SF64">
    <property type="entry name" value="1-ACYL-SN-GLYCEROL-3-PHOSPHATE ACYLTRANSFERASE-RELATED"/>
    <property type="match status" value="1"/>
</dbReference>
<gene>
    <name evidence="10" type="ORF">GND95_04930</name>
</gene>
<dbReference type="GO" id="GO:0003841">
    <property type="term" value="F:1-acylglycerol-3-phosphate O-acyltransferase activity"/>
    <property type="evidence" value="ECO:0007669"/>
    <property type="project" value="UniProtKB-UniRule"/>
</dbReference>
<dbReference type="GO" id="GO:0006654">
    <property type="term" value="P:phosphatidic acid biosynthetic process"/>
    <property type="evidence" value="ECO:0007669"/>
    <property type="project" value="TreeGrafter"/>
</dbReference>
<dbReference type="SUPFAM" id="SSF69593">
    <property type="entry name" value="Glycerol-3-phosphate (1)-acyltransferase"/>
    <property type="match status" value="1"/>
</dbReference>
<dbReference type="InterPro" id="IPR002123">
    <property type="entry name" value="Plipid/glycerol_acylTrfase"/>
</dbReference>
<evidence type="ECO:0000256" key="5">
    <source>
        <dbReference type="ARBA" id="ARBA00023098"/>
    </source>
</evidence>
<dbReference type="Pfam" id="PF01553">
    <property type="entry name" value="Acyltransferase"/>
    <property type="match status" value="1"/>
</dbReference>
<dbReference type="PANTHER" id="PTHR10434">
    <property type="entry name" value="1-ACYL-SN-GLYCEROL-3-PHOSPHATE ACYLTRANSFERASE"/>
    <property type="match status" value="1"/>
</dbReference>
<comment type="similarity">
    <text evidence="2 7">Belongs to the 1-acyl-sn-glycerol-3-phosphate acyltransferase family.</text>
</comment>
<comment type="pathway">
    <text evidence="1">Lipid metabolism.</text>
</comment>
<evidence type="ECO:0000256" key="1">
    <source>
        <dbReference type="ARBA" id="ARBA00005189"/>
    </source>
</evidence>
<evidence type="ECO:0000256" key="2">
    <source>
        <dbReference type="ARBA" id="ARBA00008655"/>
    </source>
</evidence>
<dbReference type="OrthoDB" id="9803035at2"/>